<dbReference type="Pfam" id="PF12890">
    <property type="entry name" value="DHOase"/>
    <property type="match status" value="1"/>
</dbReference>
<dbReference type="GO" id="GO:0004151">
    <property type="term" value="F:dihydroorotase activity"/>
    <property type="evidence" value="ECO:0007669"/>
    <property type="project" value="UniProtKB-UniRule"/>
</dbReference>
<name>Q1MQ54_LAWIP</name>
<dbReference type="CDD" id="cd01317">
    <property type="entry name" value="DHOase_IIa"/>
    <property type="match status" value="1"/>
</dbReference>
<keyword evidence="4 6" id="KW-0378">Hydrolase</keyword>
<feature type="binding site" evidence="6">
    <location>
        <position position="234"/>
    </location>
    <ligand>
        <name>Zn(2+)</name>
        <dbReference type="ChEBI" id="CHEBI:29105"/>
        <label>2</label>
    </ligand>
</feature>
<dbReference type="Gene3D" id="2.30.40.10">
    <property type="entry name" value="Urease, subunit C, domain 1"/>
    <property type="match status" value="1"/>
</dbReference>
<evidence type="ECO:0000313" key="9">
    <source>
        <dbReference type="Proteomes" id="UP000002430"/>
    </source>
</evidence>
<dbReference type="GO" id="GO:0008270">
    <property type="term" value="F:zinc ion binding"/>
    <property type="evidence" value="ECO:0007669"/>
    <property type="project" value="UniProtKB-UniRule"/>
</dbReference>
<dbReference type="InterPro" id="IPR004722">
    <property type="entry name" value="DHOase"/>
</dbReference>
<dbReference type="EMBL" id="AM180252">
    <property type="protein sequence ID" value="CAJ54873.1"/>
    <property type="molecule type" value="Genomic_DNA"/>
</dbReference>
<dbReference type="GO" id="GO:0004038">
    <property type="term" value="F:allantoinase activity"/>
    <property type="evidence" value="ECO:0007669"/>
    <property type="project" value="TreeGrafter"/>
</dbReference>
<feature type="binding site" evidence="6">
    <location>
        <position position="181"/>
    </location>
    <ligand>
        <name>Zn(2+)</name>
        <dbReference type="ChEBI" id="CHEBI:29105"/>
        <label>2</label>
    </ligand>
</feature>
<comment type="cofactor">
    <cofactor evidence="6">
        <name>Zn(2+)</name>
        <dbReference type="ChEBI" id="CHEBI:29105"/>
    </cofactor>
    <text evidence="6">Binds 2 Zn(2+) ions per subunit.</text>
</comment>
<dbReference type="InterPro" id="IPR032466">
    <property type="entry name" value="Metal_Hydrolase"/>
</dbReference>
<dbReference type="InterPro" id="IPR024403">
    <property type="entry name" value="DHOase_cat"/>
</dbReference>
<comment type="function">
    <text evidence="1 6">Catalyzes the reversible cyclization of carbamoyl aspartate to dihydroorotate.</text>
</comment>
<evidence type="ECO:0000256" key="5">
    <source>
        <dbReference type="ARBA" id="ARBA00022975"/>
    </source>
</evidence>
<dbReference type="PANTHER" id="PTHR43668:SF2">
    <property type="entry name" value="ALLANTOINASE"/>
    <property type="match status" value="1"/>
</dbReference>
<dbReference type="HAMAP" id="MF_00220_B">
    <property type="entry name" value="PyrC_classI_B"/>
    <property type="match status" value="1"/>
</dbReference>
<proteinExistence type="inferred from homology"/>
<dbReference type="UniPathway" id="UPA00070">
    <property type="reaction ID" value="UER00117"/>
</dbReference>
<dbReference type="SUPFAM" id="SSF51556">
    <property type="entry name" value="Metallo-dependent hydrolases"/>
    <property type="match status" value="1"/>
</dbReference>
<feature type="binding site" evidence="6">
    <location>
        <position position="280"/>
    </location>
    <ligand>
        <name>substrate</name>
    </ligand>
</feature>
<feature type="binding site" evidence="6">
    <location>
        <position position="154"/>
    </location>
    <ligand>
        <name>Zn(2+)</name>
        <dbReference type="ChEBI" id="CHEBI:29105"/>
        <label>1</label>
    </ligand>
</feature>
<feature type="binding site" evidence="6">
    <location>
        <position position="94"/>
    </location>
    <ligand>
        <name>substrate</name>
    </ligand>
</feature>
<dbReference type="GO" id="GO:0005737">
    <property type="term" value="C:cytoplasm"/>
    <property type="evidence" value="ECO:0007669"/>
    <property type="project" value="TreeGrafter"/>
</dbReference>
<dbReference type="RefSeq" id="WP_011526902.1">
    <property type="nucleotide sequence ID" value="NC_008011.1"/>
</dbReference>
<feature type="binding site" evidence="6">
    <location>
        <position position="62"/>
    </location>
    <ligand>
        <name>Zn(2+)</name>
        <dbReference type="ChEBI" id="CHEBI:29105"/>
        <label>1</label>
    </ligand>
</feature>
<feature type="binding site" evidence="6">
    <location>
        <position position="311"/>
    </location>
    <ligand>
        <name>substrate</name>
    </ligand>
</feature>
<reference evidence="8 9" key="1">
    <citation type="submission" date="2005-11" db="EMBL/GenBank/DDBJ databases">
        <title>The complete genome sequence of Lawsonia intracellularis: the causative agent of proliferative enteropathy.</title>
        <authorList>
            <person name="Kaur K."/>
            <person name="Zhang Q."/>
            <person name="Beckler D."/>
            <person name="Munir S."/>
            <person name="Li L."/>
            <person name="Kinsley K."/>
            <person name="Herron L."/>
            <person name="Peterson A."/>
            <person name="May B."/>
            <person name="Singh S."/>
            <person name="Gebhart C."/>
            <person name="Kapur V."/>
        </authorList>
    </citation>
    <scope>NUCLEOTIDE SEQUENCE [LARGE SCALE GENOMIC DNA]</scope>
    <source>
        <strain evidence="8 9">PHE/MN1-00</strain>
    </source>
</reference>
<dbReference type="InterPro" id="IPR050138">
    <property type="entry name" value="DHOase/Allantoinase_Hydrolase"/>
</dbReference>
<evidence type="ECO:0000256" key="1">
    <source>
        <dbReference type="ARBA" id="ARBA00002368"/>
    </source>
</evidence>
<evidence type="ECO:0000259" key="7">
    <source>
        <dbReference type="Pfam" id="PF12890"/>
    </source>
</evidence>
<feature type="domain" description="Dihydroorotase catalytic" evidence="7">
    <location>
        <begin position="51"/>
        <end position="238"/>
    </location>
</feature>
<dbReference type="Proteomes" id="UP000002430">
    <property type="component" value="Chromosome"/>
</dbReference>
<dbReference type="NCBIfam" id="TIGR00857">
    <property type="entry name" value="pyrC_multi"/>
    <property type="match status" value="1"/>
</dbReference>
<evidence type="ECO:0000256" key="4">
    <source>
        <dbReference type="ARBA" id="ARBA00022801"/>
    </source>
</evidence>
<dbReference type="KEGG" id="lip:LI0819"/>
<dbReference type="SUPFAM" id="SSF51338">
    <property type="entry name" value="Composite domain of metallo-dependent hydrolases"/>
    <property type="match status" value="2"/>
</dbReference>
<feature type="binding site" evidence="6">
    <location>
        <position position="307"/>
    </location>
    <ligand>
        <name>Zn(2+)</name>
        <dbReference type="ChEBI" id="CHEBI:29105"/>
        <label>1</label>
    </ligand>
</feature>
<protein>
    <recommendedName>
        <fullName evidence="6">Dihydroorotase</fullName>
        <shortName evidence="6">DHOase</shortName>
        <ecNumber evidence="6">3.5.2.3</ecNumber>
    </recommendedName>
</protein>
<comment type="pathway">
    <text evidence="6">Pyrimidine metabolism; UMP biosynthesis via de novo pathway; (S)-dihydroorotate from bicarbonate: step 3/3.</text>
</comment>
<gene>
    <name evidence="6 8" type="primary">pyrC</name>
    <name evidence="8" type="ordered locus">LI0819</name>
</gene>
<dbReference type="Gene3D" id="3.20.20.140">
    <property type="entry name" value="Metal-dependent hydrolases"/>
    <property type="match status" value="1"/>
</dbReference>
<keyword evidence="5 6" id="KW-0665">Pyrimidine biosynthesis</keyword>
<dbReference type="HOGENOM" id="CLU_015572_1_0_7"/>
<dbReference type="AlphaFoldDB" id="Q1MQ54"/>
<evidence type="ECO:0000256" key="6">
    <source>
        <dbReference type="HAMAP-Rule" id="MF_00220"/>
    </source>
</evidence>
<dbReference type="PANTHER" id="PTHR43668">
    <property type="entry name" value="ALLANTOINASE"/>
    <property type="match status" value="1"/>
</dbReference>
<dbReference type="InterPro" id="IPR011059">
    <property type="entry name" value="Metal-dep_hydrolase_composite"/>
</dbReference>
<dbReference type="EC" id="3.5.2.3" evidence="6"/>
<feature type="binding site" evidence="6">
    <location>
        <position position="60"/>
    </location>
    <ligand>
        <name>Zn(2+)</name>
        <dbReference type="ChEBI" id="CHEBI:29105"/>
        <label>1</label>
    </ligand>
</feature>
<evidence type="ECO:0000256" key="2">
    <source>
        <dbReference type="ARBA" id="ARBA00010286"/>
    </source>
</evidence>
<sequence length="423" mass="46506">MSSLFLYNAYYDGKLVSLEVRDGKIITLKEGEQNSTSSPIDLHPVDAKQKHLFPSFIDVHTHLREPGYEWKETIATGLAAAAHGGFGSVLCMANTNPVNDSATVTCKILESGKYAFPNGPYVYPIGAATIGLKGEQLSPMHELAEAGCIAISNDGLPIKNTELFRRILEYASDLGLIVIDHCEDPYLACDTHMNEGFISGKLGLSGQPDIAETLQAIRSILLAEYLNVPVHIAHVSAKRTVEAISWGKSRGVKVTAETCPHYLLLDERAVIGYNTNAKVNPPLRTQEDIMALREAIKTGIIDMLATDHAPHAAYEKEVPFDKAPNGFTGFDVAIPVMYSLVREGVLSESDLIRLWSNNPAGVFNLPINNFKPGDPANFFLFDPELEWTVSKENLYSKSWNTPWLGETLKGRVVMHWINGVKVV</sequence>
<feature type="active site" evidence="6">
    <location>
        <position position="307"/>
    </location>
</feature>
<comment type="similarity">
    <text evidence="2 6">Belongs to the metallo-dependent hydrolases superfamily. DHOase family. Class I DHOase subfamily.</text>
</comment>
<dbReference type="GO" id="GO:0006145">
    <property type="term" value="P:purine nucleobase catabolic process"/>
    <property type="evidence" value="ECO:0007669"/>
    <property type="project" value="TreeGrafter"/>
</dbReference>
<keyword evidence="6" id="KW-0862">Zinc</keyword>
<dbReference type="STRING" id="363253.LI0819"/>
<evidence type="ECO:0000313" key="8">
    <source>
        <dbReference type="EMBL" id="CAJ54873.1"/>
    </source>
</evidence>
<dbReference type="InterPro" id="IPR002195">
    <property type="entry name" value="Dihydroorotase_CS"/>
</dbReference>
<dbReference type="OrthoDB" id="9803027at2"/>
<dbReference type="GO" id="GO:0044205">
    <property type="term" value="P:'de novo' UMP biosynthetic process"/>
    <property type="evidence" value="ECO:0007669"/>
    <property type="project" value="UniProtKB-UniRule"/>
</dbReference>
<keyword evidence="3 6" id="KW-0479">Metal-binding</keyword>
<feature type="binding site" evidence="6">
    <location>
        <position position="154"/>
    </location>
    <ligand>
        <name>Zn(2+)</name>
        <dbReference type="ChEBI" id="CHEBI:29105"/>
        <label>2</label>
    </ligand>
</feature>
<accession>Q1MQ54</accession>
<dbReference type="PROSITE" id="PS00483">
    <property type="entry name" value="DIHYDROOROTASE_2"/>
    <property type="match status" value="1"/>
</dbReference>
<dbReference type="eggNOG" id="COG0044">
    <property type="taxonomic scope" value="Bacteria"/>
</dbReference>
<evidence type="ECO:0000256" key="3">
    <source>
        <dbReference type="ARBA" id="ARBA00022723"/>
    </source>
</evidence>
<keyword evidence="9" id="KW-1185">Reference proteome</keyword>
<organism evidence="8 9">
    <name type="scientific">Lawsonia intracellularis (strain PHE/MN1-00)</name>
    <dbReference type="NCBI Taxonomy" id="363253"/>
    <lineage>
        <taxon>Bacteria</taxon>
        <taxon>Pseudomonadati</taxon>
        <taxon>Thermodesulfobacteriota</taxon>
        <taxon>Desulfovibrionia</taxon>
        <taxon>Desulfovibrionales</taxon>
        <taxon>Desulfovibrionaceae</taxon>
        <taxon>Lawsonia</taxon>
    </lineage>
</organism>
<feature type="binding site" evidence="6">
    <location>
        <begin position="62"/>
        <end position="64"/>
    </location>
    <ligand>
        <name>substrate</name>
    </ligand>
</feature>
<comment type="caution">
    <text evidence="6">Lacks conserved residue(s) required for the propagation of feature annotation.</text>
</comment>
<comment type="catalytic activity">
    <reaction evidence="6">
        <text>(S)-dihydroorotate + H2O = N-carbamoyl-L-aspartate + H(+)</text>
        <dbReference type="Rhea" id="RHEA:24296"/>
        <dbReference type="ChEBI" id="CHEBI:15377"/>
        <dbReference type="ChEBI" id="CHEBI:15378"/>
        <dbReference type="ChEBI" id="CHEBI:30864"/>
        <dbReference type="ChEBI" id="CHEBI:32814"/>
        <dbReference type="EC" id="3.5.2.3"/>
    </reaction>
</comment>